<accession>A0ABR8UHK9</accession>
<evidence type="ECO:0000313" key="2">
    <source>
        <dbReference type="EMBL" id="MBD7987519.1"/>
    </source>
</evidence>
<evidence type="ECO:0000256" key="1">
    <source>
        <dbReference type="SAM" id="SignalP"/>
    </source>
</evidence>
<keyword evidence="3" id="KW-1185">Reference proteome</keyword>
<evidence type="ECO:0000313" key="3">
    <source>
        <dbReference type="Proteomes" id="UP000647183"/>
    </source>
</evidence>
<dbReference type="Gene3D" id="3.30.10.10">
    <property type="entry name" value="Trypsin Inhibitor V, subunit A"/>
    <property type="match status" value="1"/>
</dbReference>
<organism evidence="2 3">
    <name type="scientific">Luteimonas colneyensis</name>
    <dbReference type="NCBI Taxonomy" id="2762230"/>
    <lineage>
        <taxon>Bacteria</taxon>
        <taxon>Pseudomonadati</taxon>
        <taxon>Pseudomonadota</taxon>
        <taxon>Gammaproteobacteria</taxon>
        <taxon>Lysobacterales</taxon>
        <taxon>Lysobacteraceae</taxon>
        <taxon>Luteimonas</taxon>
    </lineage>
</organism>
<keyword evidence="1" id="KW-0732">Signal</keyword>
<dbReference type="InterPro" id="IPR021719">
    <property type="entry name" value="Prot_inh_I78"/>
</dbReference>
<dbReference type="PANTHER" id="PTHR39600">
    <property type="entry name" value="PEPTIDASE INHIBITOR I78 FAMILY PROTEIN"/>
    <property type="match status" value="1"/>
</dbReference>
<dbReference type="PANTHER" id="PTHR39600:SF1">
    <property type="entry name" value="PEPTIDASE INHIBITOR I78 FAMILY PROTEIN"/>
    <property type="match status" value="1"/>
</dbReference>
<sequence length="113" mass="11113">MPILPTARTAAALLAAPLVCMAAACSSTTPGGSGTPPPVISDGGLGGTCDAKAASAYVGQAISEEVAEQAKAAAGARGVRIIRPGMAVTMDYRAGRLNLELDEAGRIVKASCG</sequence>
<name>A0ABR8UHK9_9GAMM</name>
<proteinExistence type="predicted"/>
<dbReference type="Proteomes" id="UP000647183">
    <property type="component" value="Unassembled WGS sequence"/>
</dbReference>
<comment type="caution">
    <text evidence="2">The sequence shown here is derived from an EMBL/GenBank/DDBJ whole genome shotgun (WGS) entry which is preliminary data.</text>
</comment>
<dbReference type="RefSeq" id="WP_191728754.1">
    <property type="nucleotide sequence ID" value="NZ_JACSQJ010000002.1"/>
</dbReference>
<feature type="signal peptide" evidence="1">
    <location>
        <begin position="1"/>
        <end position="22"/>
    </location>
</feature>
<gene>
    <name evidence="2" type="ORF">H9645_05695</name>
</gene>
<reference evidence="2 3" key="1">
    <citation type="submission" date="2020-08" db="EMBL/GenBank/DDBJ databases">
        <title>A Genomic Blueprint of the Chicken Gut Microbiome.</title>
        <authorList>
            <person name="Gilroy R."/>
            <person name="Ravi A."/>
            <person name="Getino M."/>
            <person name="Pursley I."/>
            <person name="Horton D.L."/>
            <person name="Alikhan N.-F."/>
            <person name="Baker D."/>
            <person name="Gharbi K."/>
            <person name="Hall N."/>
            <person name="Watson M."/>
            <person name="Adriaenssens E.M."/>
            <person name="Foster-Nyarko E."/>
            <person name="Jarju S."/>
            <person name="Secka A."/>
            <person name="Antonio M."/>
            <person name="Oren A."/>
            <person name="Chaudhuri R."/>
            <person name="La Ragione R.M."/>
            <person name="Hildebrand F."/>
            <person name="Pallen M.J."/>
        </authorList>
    </citation>
    <scope>NUCLEOTIDE SEQUENCE [LARGE SCALE GENOMIC DNA]</scope>
    <source>
        <strain evidence="2 3">Sa2BVA3</strain>
    </source>
</reference>
<dbReference type="Pfam" id="PF11720">
    <property type="entry name" value="Inhibitor_I78"/>
    <property type="match status" value="1"/>
</dbReference>
<feature type="chain" id="PRO_5046702131" evidence="1">
    <location>
        <begin position="23"/>
        <end position="113"/>
    </location>
</feature>
<dbReference type="EMBL" id="JACSQJ010000002">
    <property type="protein sequence ID" value="MBD7987519.1"/>
    <property type="molecule type" value="Genomic_DNA"/>
</dbReference>
<protein>
    <submittedName>
        <fullName evidence="2">Proteinase inhibitor I78</fullName>
    </submittedName>
</protein>